<accession>A0A3M7R818</accession>
<keyword evidence="2" id="KW-1185">Reference proteome</keyword>
<dbReference type="EMBL" id="REGN01004017">
    <property type="protein sequence ID" value="RNA19599.1"/>
    <property type="molecule type" value="Genomic_DNA"/>
</dbReference>
<proteinExistence type="predicted"/>
<dbReference type="Proteomes" id="UP000276133">
    <property type="component" value="Unassembled WGS sequence"/>
</dbReference>
<reference evidence="1 2" key="1">
    <citation type="journal article" date="2018" name="Sci. Rep.">
        <title>Genomic signatures of local adaptation to the degree of environmental predictability in rotifers.</title>
        <authorList>
            <person name="Franch-Gras L."/>
            <person name="Hahn C."/>
            <person name="Garcia-Roger E.M."/>
            <person name="Carmona M.J."/>
            <person name="Serra M."/>
            <person name="Gomez A."/>
        </authorList>
    </citation>
    <scope>NUCLEOTIDE SEQUENCE [LARGE SCALE GENOMIC DNA]</scope>
    <source>
        <strain evidence="1">HYR1</strain>
    </source>
</reference>
<evidence type="ECO:0000313" key="2">
    <source>
        <dbReference type="Proteomes" id="UP000276133"/>
    </source>
</evidence>
<gene>
    <name evidence="1" type="ORF">BpHYR1_031274</name>
</gene>
<protein>
    <submittedName>
        <fullName evidence="1">Uncharacterized protein</fullName>
    </submittedName>
</protein>
<name>A0A3M7R818_BRAPC</name>
<comment type="caution">
    <text evidence="1">The sequence shown here is derived from an EMBL/GenBank/DDBJ whole genome shotgun (WGS) entry which is preliminary data.</text>
</comment>
<evidence type="ECO:0000313" key="1">
    <source>
        <dbReference type="EMBL" id="RNA19599.1"/>
    </source>
</evidence>
<dbReference type="AlphaFoldDB" id="A0A3M7R818"/>
<sequence length="63" mass="7490">MTTKLTLELIEIINRTTMVYESTRPQECSGRHFVSLFAWFITRRLSMHALNKMDKIVYLNLIN</sequence>
<organism evidence="1 2">
    <name type="scientific">Brachionus plicatilis</name>
    <name type="common">Marine rotifer</name>
    <name type="synonym">Brachionus muelleri</name>
    <dbReference type="NCBI Taxonomy" id="10195"/>
    <lineage>
        <taxon>Eukaryota</taxon>
        <taxon>Metazoa</taxon>
        <taxon>Spiralia</taxon>
        <taxon>Gnathifera</taxon>
        <taxon>Rotifera</taxon>
        <taxon>Eurotatoria</taxon>
        <taxon>Monogononta</taxon>
        <taxon>Pseudotrocha</taxon>
        <taxon>Ploima</taxon>
        <taxon>Brachionidae</taxon>
        <taxon>Brachionus</taxon>
    </lineage>
</organism>